<feature type="transmembrane region" description="Helical" evidence="6">
    <location>
        <begin position="66"/>
        <end position="89"/>
    </location>
</feature>
<evidence type="ECO:0000256" key="1">
    <source>
        <dbReference type="ARBA" id="ARBA00004141"/>
    </source>
</evidence>
<organism evidence="9 10">
    <name type="scientific">Coptis chinensis</name>
    <dbReference type="NCBI Taxonomy" id="261450"/>
    <lineage>
        <taxon>Eukaryota</taxon>
        <taxon>Viridiplantae</taxon>
        <taxon>Streptophyta</taxon>
        <taxon>Embryophyta</taxon>
        <taxon>Tracheophyta</taxon>
        <taxon>Spermatophyta</taxon>
        <taxon>Magnoliopsida</taxon>
        <taxon>Ranunculales</taxon>
        <taxon>Ranunculaceae</taxon>
        <taxon>Coptidoideae</taxon>
        <taxon>Coptis</taxon>
    </lineage>
</organism>
<feature type="chain" id="PRO_5032853545" description="Cation efflux protein transmembrane domain-containing protein" evidence="7">
    <location>
        <begin position="23"/>
        <end position="204"/>
    </location>
</feature>
<reference evidence="9 10" key="1">
    <citation type="submission" date="2020-10" db="EMBL/GenBank/DDBJ databases">
        <title>The Coptis chinensis genome and diversification of protoberbering-type alkaloids.</title>
        <authorList>
            <person name="Wang B."/>
            <person name="Shu S."/>
            <person name="Song C."/>
            <person name="Liu Y."/>
        </authorList>
    </citation>
    <scope>NUCLEOTIDE SEQUENCE [LARGE SCALE GENOMIC DNA]</scope>
    <source>
        <strain evidence="9">HL-2020</strain>
        <tissue evidence="9">Leaf</tissue>
    </source>
</reference>
<evidence type="ECO:0000313" key="10">
    <source>
        <dbReference type="Proteomes" id="UP000631114"/>
    </source>
</evidence>
<keyword evidence="3" id="KW-0813">Transport</keyword>
<dbReference type="SUPFAM" id="SSF161111">
    <property type="entry name" value="Cation efflux protein transmembrane domain-like"/>
    <property type="match status" value="1"/>
</dbReference>
<dbReference type="Proteomes" id="UP000631114">
    <property type="component" value="Unassembled WGS sequence"/>
</dbReference>
<proteinExistence type="predicted"/>
<evidence type="ECO:0000256" key="2">
    <source>
        <dbReference type="ARBA" id="ARBA00022692"/>
    </source>
</evidence>
<protein>
    <recommendedName>
        <fullName evidence="8">Cation efflux protein transmembrane domain-containing protein</fullName>
    </recommendedName>
</protein>
<name>A0A835INI6_9MAGN</name>
<keyword evidence="3" id="KW-0406">Ion transport</keyword>
<evidence type="ECO:0000256" key="6">
    <source>
        <dbReference type="SAM" id="Phobius"/>
    </source>
</evidence>
<dbReference type="InterPro" id="IPR058533">
    <property type="entry name" value="Cation_efflux_TM"/>
</dbReference>
<keyword evidence="10" id="KW-1185">Reference proteome</keyword>
<evidence type="ECO:0000256" key="7">
    <source>
        <dbReference type="SAM" id="SignalP"/>
    </source>
</evidence>
<comment type="caution">
    <text evidence="9">The sequence shown here is derived from an EMBL/GenBank/DDBJ whole genome shotgun (WGS) entry which is preliminary data.</text>
</comment>
<dbReference type="InterPro" id="IPR002524">
    <property type="entry name" value="Cation_efflux"/>
</dbReference>
<evidence type="ECO:0000256" key="4">
    <source>
        <dbReference type="ARBA" id="ARBA00022989"/>
    </source>
</evidence>
<feature type="signal peptide" evidence="7">
    <location>
        <begin position="1"/>
        <end position="22"/>
    </location>
</feature>
<evidence type="ECO:0000259" key="8">
    <source>
        <dbReference type="Pfam" id="PF01545"/>
    </source>
</evidence>
<dbReference type="PANTHER" id="PTHR11562:SF100">
    <property type="entry name" value="METAL TOLERANCE PROTEIN A2"/>
    <property type="match status" value="1"/>
</dbReference>
<keyword evidence="3" id="KW-0862">Zinc</keyword>
<comment type="subcellular location">
    <subcellularLocation>
        <location evidence="1">Membrane</location>
        <topology evidence="1">Multi-pass membrane protein</topology>
    </subcellularLocation>
</comment>
<evidence type="ECO:0000256" key="5">
    <source>
        <dbReference type="ARBA" id="ARBA00023136"/>
    </source>
</evidence>
<keyword evidence="2 6" id="KW-0812">Transmembrane</keyword>
<accession>A0A835INI6</accession>
<feature type="transmembrane region" description="Helical" evidence="6">
    <location>
        <begin position="37"/>
        <end position="54"/>
    </location>
</feature>
<dbReference type="GO" id="GO:0005886">
    <property type="term" value="C:plasma membrane"/>
    <property type="evidence" value="ECO:0007669"/>
    <property type="project" value="TreeGrafter"/>
</dbReference>
<dbReference type="GO" id="GO:0005773">
    <property type="term" value="C:vacuole"/>
    <property type="evidence" value="ECO:0007669"/>
    <property type="project" value="TreeGrafter"/>
</dbReference>
<dbReference type="PANTHER" id="PTHR11562">
    <property type="entry name" value="CATION EFFLUX PROTEIN/ ZINC TRANSPORTER"/>
    <property type="match status" value="1"/>
</dbReference>
<keyword evidence="5 6" id="KW-0472">Membrane</keyword>
<dbReference type="SUPFAM" id="SSF50630">
    <property type="entry name" value="Acid proteases"/>
    <property type="match status" value="1"/>
</dbReference>
<evidence type="ECO:0000256" key="3">
    <source>
        <dbReference type="ARBA" id="ARBA00022906"/>
    </source>
</evidence>
<dbReference type="GO" id="GO:0005385">
    <property type="term" value="F:zinc ion transmembrane transporter activity"/>
    <property type="evidence" value="ECO:0007669"/>
    <property type="project" value="TreeGrafter"/>
</dbReference>
<feature type="domain" description="Cation efflux protein transmembrane" evidence="8">
    <location>
        <begin position="4"/>
        <end position="100"/>
    </location>
</feature>
<dbReference type="Gene3D" id="1.20.1510.10">
    <property type="entry name" value="Cation efflux protein transmembrane domain"/>
    <property type="match status" value="1"/>
</dbReference>
<dbReference type="Pfam" id="PF01545">
    <property type="entry name" value="Cation_efflux"/>
    <property type="match status" value="1"/>
</dbReference>
<keyword evidence="7" id="KW-0732">Signal</keyword>
<dbReference type="InterPro" id="IPR050681">
    <property type="entry name" value="CDF/SLC30A"/>
</dbReference>
<keyword evidence="3" id="KW-0864">Zinc transport</keyword>
<keyword evidence="4 6" id="KW-1133">Transmembrane helix</keyword>
<dbReference type="AlphaFoldDB" id="A0A835INI6"/>
<sequence length="204" mass="22079">MHKLLIVAVLCVIFMGVEVVGGIKVNSFAILTDVVHLLSDVAAFAISLFSLWASGWEATTRQSYGFFRIEILGALVSIQMIWLLAGILVDEAIVRLIHVHLKLYNPSSSATGQLIYCDRPFCLANKNGPDPGCTSVVRCGSYLQYGDGSSTIGYFVRDSIQYDRVSGNLATTTGNSSIIYGCGLRQMGNLDELRTTLDGILGFG</sequence>
<dbReference type="InterPro" id="IPR021109">
    <property type="entry name" value="Peptidase_aspartic_dom_sf"/>
</dbReference>
<dbReference type="EMBL" id="JADFTS010000002">
    <property type="protein sequence ID" value="KAF9621045.1"/>
    <property type="molecule type" value="Genomic_DNA"/>
</dbReference>
<dbReference type="InterPro" id="IPR027469">
    <property type="entry name" value="Cation_efflux_TMD_sf"/>
</dbReference>
<evidence type="ECO:0000313" key="9">
    <source>
        <dbReference type="EMBL" id="KAF9621045.1"/>
    </source>
</evidence>
<dbReference type="NCBIfam" id="TIGR01297">
    <property type="entry name" value="CDF"/>
    <property type="match status" value="1"/>
</dbReference>
<gene>
    <name evidence="9" type="ORF">IFM89_015867</name>
</gene>
<dbReference type="OrthoDB" id="9944568at2759"/>